<keyword evidence="3" id="KW-0862">Zinc</keyword>
<dbReference type="InterPro" id="IPR013083">
    <property type="entry name" value="Znf_RING/FYVE/PHD"/>
</dbReference>
<keyword evidence="1" id="KW-0479">Metal-binding</keyword>
<dbReference type="PANTHER" id="PTHR42647:SF9">
    <property type="entry name" value="S-RIBONUCLEASE BINDING PROTEIN SBP1-RELATED"/>
    <property type="match status" value="1"/>
</dbReference>
<dbReference type="Gene3D" id="3.30.40.10">
    <property type="entry name" value="Zinc/RING finger domain, C3HC4 (zinc finger)"/>
    <property type="match status" value="1"/>
</dbReference>
<evidence type="ECO:0000256" key="4">
    <source>
        <dbReference type="PROSITE-ProRule" id="PRU00175"/>
    </source>
</evidence>
<comment type="caution">
    <text evidence="6">The sequence shown here is derived from an EMBL/GenBank/DDBJ whole genome shotgun (WGS) entry which is preliminary data.</text>
</comment>
<accession>A0AAD4P5W6</accession>
<evidence type="ECO:0000259" key="5">
    <source>
        <dbReference type="PROSITE" id="PS50089"/>
    </source>
</evidence>
<evidence type="ECO:0000313" key="6">
    <source>
        <dbReference type="EMBL" id="KAH6828098.1"/>
    </source>
</evidence>
<dbReference type="FunFam" id="3.30.40.10:FF:000239">
    <property type="entry name" value="probable BOI-related E3 ubiquitin-protein ligase 2"/>
    <property type="match status" value="1"/>
</dbReference>
<evidence type="ECO:0000313" key="7">
    <source>
        <dbReference type="Proteomes" id="UP001190926"/>
    </source>
</evidence>
<dbReference type="PROSITE" id="PS50089">
    <property type="entry name" value="ZF_RING_2"/>
    <property type="match status" value="1"/>
</dbReference>
<name>A0AAD4P5W6_PERFH</name>
<keyword evidence="2 4" id="KW-0863">Zinc-finger</keyword>
<feature type="domain" description="RING-type" evidence="5">
    <location>
        <begin position="285"/>
        <end position="320"/>
    </location>
</feature>
<dbReference type="EMBL" id="SDAM02000131">
    <property type="protein sequence ID" value="KAH6828098.1"/>
    <property type="molecule type" value="Genomic_DNA"/>
</dbReference>
<gene>
    <name evidence="6" type="ORF">C2S53_014455</name>
</gene>
<dbReference type="PANTHER" id="PTHR42647">
    <property type="entry name" value="SBP (S-RIBONUCLEASE BINDING PROTEIN) FAMILY PROTEIN"/>
    <property type="match status" value="1"/>
</dbReference>
<organism evidence="6 7">
    <name type="scientific">Perilla frutescens var. hirtella</name>
    <name type="common">Perilla citriodora</name>
    <name type="synonym">Perilla setoyensis</name>
    <dbReference type="NCBI Taxonomy" id="608512"/>
    <lineage>
        <taxon>Eukaryota</taxon>
        <taxon>Viridiplantae</taxon>
        <taxon>Streptophyta</taxon>
        <taxon>Embryophyta</taxon>
        <taxon>Tracheophyta</taxon>
        <taxon>Spermatophyta</taxon>
        <taxon>Magnoliopsida</taxon>
        <taxon>eudicotyledons</taxon>
        <taxon>Gunneridae</taxon>
        <taxon>Pentapetalae</taxon>
        <taxon>asterids</taxon>
        <taxon>lamiids</taxon>
        <taxon>Lamiales</taxon>
        <taxon>Lamiaceae</taxon>
        <taxon>Nepetoideae</taxon>
        <taxon>Elsholtzieae</taxon>
        <taxon>Perilla</taxon>
    </lineage>
</organism>
<proteinExistence type="predicted"/>
<dbReference type="Proteomes" id="UP001190926">
    <property type="component" value="Unassembled WGS sequence"/>
</dbReference>
<protein>
    <submittedName>
        <fullName evidence="6">SBP binding family protein</fullName>
    </submittedName>
</protein>
<evidence type="ECO:0000256" key="3">
    <source>
        <dbReference type="ARBA" id="ARBA00022833"/>
    </source>
</evidence>
<dbReference type="Pfam" id="PF13920">
    <property type="entry name" value="zf-C3HC4_3"/>
    <property type="match status" value="1"/>
</dbReference>
<reference evidence="6 7" key="1">
    <citation type="journal article" date="2021" name="Nat. Commun.">
        <title>Incipient diploidization of the medicinal plant Perilla within 10,000 years.</title>
        <authorList>
            <person name="Zhang Y."/>
            <person name="Shen Q."/>
            <person name="Leng L."/>
            <person name="Zhang D."/>
            <person name="Chen S."/>
            <person name="Shi Y."/>
            <person name="Ning Z."/>
            <person name="Chen S."/>
        </authorList>
    </citation>
    <scope>NUCLEOTIDE SEQUENCE [LARGE SCALE GENOMIC DNA]</scope>
    <source>
        <strain evidence="7">cv. PC099</strain>
    </source>
</reference>
<dbReference type="InterPro" id="IPR001841">
    <property type="entry name" value="Znf_RING"/>
</dbReference>
<evidence type="ECO:0000256" key="2">
    <source>
        <dbReference type="ARBA" id="ARBA00022771"/>
    </source>
</evidence>
<dbReference type="GO" id="GO:0008270">
    <property type="term" value="F:zinc ion binding"/>
    <property type="evidence" value="ECO:0007669"/>
    <property type="project" value="UniProtKB-KW"/>
</dbReference>
<dbReference type="PIRSF" id="PIRSF036836">
    <property type="entry name" value="RNase_bind_SBP1"/>
    <property type="match status" value="1"/>
</dbReference>
<sequence>MFRGNNSNTAAPSFLENHLQYPADISNQLQLCGNLPVEFHADPVNYLGSSNDTPFLLPNKCGRDAEAIPRQHKLLFSLNNKTLNDESDRKASMLNLNPVSTGLRLSYDDEERNSSITSASGSLTASSSVFSSMSNDFKRELDQQKAELDHFIRTQEENMVKGVRDIRQRHMASFLTALEKGVVRKLHEKDVELETITRKNKELVESMKQVTSEAQNWCYMAKYNESVVNVLKTNLQQAMQGSNAGKEGHGEGVADDAASCIDPNNYLSVAGGSGRSSSMKKEMICRGCKAKEVSILLMPCRHFCLCKECESFATVCPVCQMITTASFQVYLS</sequence>
<dbReference type="GO" id="GO:0004842">
    <property type="term" value="F:ubiquitin-protein transferase activity"/>
    <property type="evidence" value="ECO:0007669"/>
    <property type="project" value="TreeGrafter"/>
</dbReference>
<dbReference type="CDD" id="cd16649">
    <property type="entry name" value="mRING-HC-C3HC5_CGRF1-like"/>
    <property type="match status" value="1"/>
</dbReference>
<evidence type="ECO:0000256" key="1">
    <source>
        <dbReference type="ARBA" id="ARBA00022723"/>
    </source>
</evidence>
<keyword evidence="7" id="KW-1185">Reference proteome</keyword>
<dbReference type="AlphaFoldDB" id="A0AAD4P5W6"/>